<accession>A0ACC0CF04</accession>
<name>A0ACC0CF04_CATRO</name>
<sequence length="419" mass="47513">MLSFPQLEENRTSSSSVLSEDSENGNSENQVDNSVPRCLRLQFLKDVSLPILTNEEIQGEGHTSIGVALIDNLNEKVVDSGPEASAEVEIVALKGDIGGTEGDAWTSEEFNRKIVREREGIYNKEKRKREGKKPLLHGNVHLHLNKGIGVIGKIKFRQYTRWMKNREFKLGARVLDSFNGVKIKEAVTKSFIVKDRRINSERKRGPPFLSDDVSKLKNIRKGGKHHKHLQQQNINTVEDFLIQLFKDPEHLEHMVGLKANLWEVTVKHARMCEIDKPICYYHSFQLKIGVADARILAISAVSHWQDVLRFIDKDSLFQYVNNLPTTEETANLLKLQIPNGKNSSFLGLSPSIDSSTHRNNLEDSGLASAGNVEISKELNSSLSGDVMEFVENYFRLRKAQKSWKKLSIAVKISMMKWQL</sequence>
<proteinExistence type="predicted"/>
<keyword evidence="2" id="KW-1185">Reference proteome</keyword>
<dbReference type="Proteomes" id="UP001060085">
    <property type="component" value="Linkage Group LG01"/>
</dbReference>
<evidence type="ECO:0000313" key="1">
    <source>
        <dbReference type="EMBL" id="KAI5683526.1"/>
    </source>
</evidence>
<reference evidence="2" key="1">
    <citation type="journal article" date="2023" name="Nat. Plants">
        <title>Single-cell RNA sequencing provides a high-resolution roadmap for understanding the multicellular compartmentation of specialized metabolism.</title>
        <authorList>
            <person name="Sun S."/>
            <person name="Shen X."/>
            <person name="Li Y."/>
            <person name="Li Y."/>
            <person name="Wang S."/>
            <person name="Li R."/>
            <person name="Zhang H."/>
            <person name="Shen G."/>
            <person name="Guo B."/>
            <person name="Wei J."/>
            <person name="Xu J."/>
            <person name="St-Pierre B."/>
            <person name="Chen S."/>
            <person name="Sun C."/>
        </authorList>
    </citation>
    <scope>NUCLEOTIDE SEQUENCE [LARGE SCALE GENOMIC DNA]</scope>
</reference>
<organism evidence="1 2">
    <name type="scientific">Catharanthus roseus</name>
    <name type="common">Madagascar periwinkle</name>
    <name type="synonym">Vinca rosea</name>
    <dbReference type="NCBI Taxonomy" id="4058"/>
    <lineage>
        <taxon>Eukaryota</taxon>
        <taxon>Viridiplantae</taxon>
        <taxon>Streptophyta</taxon>
        <taxon>Embryophyta</taxon>
        <taxon>Tracheophyta</taxon>
        <taxon>Spermatophyta</taxon>
        <taxon>Magnoliopsida</taxon>
        <taxon>eudicotyledons</taxon>
        <taxon>Gunneridae</taxon>
        <taxon>Pentapetalae</taxon>
        <taxon>asterids</taxon>
        <taxon>lamiids</taxon>
        <taxon>Gentianales</taxon>
        <taxon>Apocynaceae</taxon>
        <taxon>Rauvolfioideae</taxon>
        <taxon>Vinceae</taxon>
        <taxon>Catharanthinae</taxon>
        <taxon>Catharanthus</taxon>
    </lineage>
</organism>
<protein>
    <submittedName>
        <fullName evidence="1">Uncharacterized protein</fullName>
    </submittedName>
</protein>
<evidence type="ECO:0000313" key="2">
    <source>
        <dbReference type="Proteomes" id="UP001060085"/>
    </source>
</evidence>
<comment type="caution">
    <text evidence="1">The sequence shown here is derived from an EMBL/GenBank/DDBJ whole genome shotgun (WGS) entry which is preliminary data.</text>
</comment>
<gene>
    <name evidence="1" type="ORF">M9H77_04754</name>
</gene>
<dbReference type="EMBL" id="CM044701">
    <property type="protein sequence ID" value="KAI5683526.1"/>
    <property type="molecule type" value="Genomic_DNA"/>
</dbReference>